<dbReference type="Pfam" id="PF07287">
    <property type="entry name" value="AtuA"/>
    <property type="match status" value="1"/>
</dbReference>
<evidence type="ECO:0000259" key="2">
    <source>
        <dbReference type="Pfam" id="PF23544"/>
    </source>
</evidence>
<dbReference type="PANTHER" id="PTHR47585">
    <property type="match status" value="1"/>
</dbReference>
<feature type="domain" description="AtuA-like ferredoxin-fold" evidence="2">
    <location>
        <begin position="207"/>
        <end position="252"/>
    </location>
</feature>
<dbReference type="Proteomes" id="UP000800235">
    <property type="component" value="Unassembled WGS sequence"/>
</dbReference>
<feature type="domain" description="Acyclic terpene utilisation N-terminal" evidence="1">
    <location>
        <begin position="10"/>
        <end position="163"/>
    </location>
</feature>
<dbReference type="PANTHER" id="PTHR47585:SF2">
    <property type="entry name" value="DUF1446 DOMAIN PROTEIN (AFU_ORTHOLOGUE AFUA_6G11420)"/>
    <property type="match status" value="1"/>
</dbReference>
<sequence>MSLNLGFPIVEIERDRNLITNVGFDKPPSTTKVGITAKGGYQTEAHYFLCGLDIQEKAAMFERQVRYFMYESKFHYLKFRTNGSSPENPSNQDSPTVDLRVFAQARDISAFSMDNFFRLVYNINMQCYPGAIFAVNARQAVPKPYYEYWVALLPQSDAKHICHILYEGISIDIAPPSDTSDFMYEQPTYETDNPIALSAFDPTTRAPLGYIVHSRSGDKGSDCNVGLFVRHSDEWNWLRSLLTVDKIRELMGDNEEGKPMFRFELPNLWDRGVGATSTYDFLGKNLSEYLRYKHVDIPNRFLGRGRICSNLPSHHIFQGQFCLQE</sequence>
<dbReference type="Pfam" id="PF23544">
    <property type="entry name" value="AtuA_ferredoxin"/>
    <property type="match status" value="1"/>
</dbReference>
<proteinExistence type="predicted"/>
<keyword evidence="4" id="KW-1185">Reference proteome</keyword>
<dbReference type="InterPro" id="IPR010839">
    <property type="entry name" value="AtuA_N"/>
</dbReference>
<organism evidence="3 4">
    <name type="scientific">Tothia fuscella</name>
    <dbReference type="NCBI Taxonomy" id="1048955"/>
    <lineage>
        <taxon>Eukaryota</taxon>
        <taxon>Fungi</taxon>
        <taxon>Dikarya</taxon>
        <taxon>Ascomycota</taxon>
        <taxon>Pezizomycotina</taxon>
        <taxon>Dothideomycetes</taxon>
        <taxon>Pleosporomycetidae</taxon>
        <taxon>Venturiales</taxon>
        <taxon>Cylindrosympodiaceae</taxon>
        <taxon>Tothia</taxon>
    </lineage>
</organism>
<dbReference type="EMBL" id="MU007172">
    <property type="protein sequence ID" value="KAF2416022.1"/>
    <property type="molecule type" value="Genomic_DNA"/>
</dbReference>
<name>A0A9P4NDP9_9PEZI</name>
<dbReference type="AlphaFoldDB" id="A0A9P4NDP9"/>
<accession>A0A9P4NDP9</accession>
<evidence type="ECO:0000313" key="4">
    <source>
        <dbReference type="Proteomes" id="UP000800235"/>
    </source>
</evidence>
<protein>
    <submittedName>
        <fullName evidence="3">Uncharacterized protein</fullName>
    </submittedName>
</protein>
<gene>
    <name evidence="3" type="ORF">EJ08DRAFT_739662</name>
</gene>
<comment type="caution">
    <text evidence="3">The sequence shown here is derived from an EMBL/GenBank/DDBJ whole genome shotgun (WGS) entry which is preliminary data.</text>
</comment>
<dbReference type="InterPro" id="IPR056362">
    <property type="entry name" value="AtuA-like_ferredoxin_dom"/>
</dbReference>
<evidence type="ECO:0000313" key="3">
    <source>
        <dbReference type="EMBL" id="KAF2416022.1"/>
    </source>
</evidence>
<evidence type="ECO:0000259" key="1">
    <source>
        <dbReference type="Pfam" id="PF07287"/>
    </source>
</evidence>
<dbReference type="OrthoDB" id="10265871at2759"/>
<reference evidence="3" key="1">
    <citation type="journal article" date="2020" name="Stud. Mycol.">
        <title>101 Dothideomycetes genomes: a test case for predicting lifestyles and emergence of pathogens.</title>
        <authorList>
            <person name="Haridas S."/>
            <person name="Albert R."/>
            <person name="Binder M."/>
            <person name="Bloem J."/>
            <person name="Labutti K."/>
            <person name="Salamov A."/>
            <person name="Andreopoulos B."/>
            <person name="Baker S."/>
            <person name="Barry K."/>
            <person name="Bills G."/>
            <person name="Bluhm B."/>
            <person name="Cannon C."/>
            <person name="Castanera R."/>
            <person name="Culley D."/>
            <person name="Daum C."/>
            <person name="Ezra D."/>
            <person name="Gonzalez J."/>
            <person name="Henrissat B."/>
            <person name="Kuo A."/>
            <person name="Liang C."/>
            <person name="Lipzen A."/>
            <person name="Lutzoni F."/>
            <person name="Magnuson J."/>
            <person name="Mondo S."/>
            <person name="Nolan M."/>
            <person name="Ohm R."/>
            <person name="Pangilinan J."/>
            <person name="Park H.-J."/>
            <person name="Ramirez L."/>
            <person name="Alfaro M."/>
            <person name="Sun H."/>
            <person name="Tritt A."/>
            <person name="Yoshinaga Y."/>
            <person name="Zwiers L.-H."/>
            <person name="Turgeon B."/>
            <person name="Goodwin S."/>
            <person name="Spatafora J."/>
            <person name="Crous P."/>
            <person name="Grigoriev I."/>
        </authorList>
    </citation>
    <scope>NUCLEOTIDE SEQUENCE</scope>
    <source>
        <strain evidence="3">CBS 130266</strain>
    </source>
</reference>